<dbReference type="EMBL" id="BART01001119">
    <property type="protein sequence ID" value="GAG62638.1"/>
    <property type="molecule type" value="Genomic_DNA"/>
</dbReference>
<evidence type="ECO:0000313" key="7">
    <source>
        <dbReference type="EMBL" id="GAG62638.1"/>
    </source>
</evidence>
<name>X0ZQD6_9ZZZZ</name>
<accession>X0ZQD6</accession>
<dbReference type="PANTHER" id="PTHR30477">
    <property type="entry name" value="ABC-TRANSPORTER METAL-BINDING PROTEIN"/>
    <property type="match status" value="1"/>
</dbReference>
<evidence type="ECO:0000256" key="4">
    <source>
        <dbReference type="ARBA" id="ARBA00022989"/>
    </source>
</evidence>
<dbReference type="GO" id="GO:0055085">
    <property type="term" value="P:transmembrane transport"/>
    <property type="evidence" value="ECO:0007669"/>
    <property type="project" value="InterPro"/>
</dbReference>
<keyword evidence="3 6" id="KW-0812">Transmembrane</keyword>
<dbReference type="GO" id="GO:0043190">
    <property type="term" value="C:ATP-binding cassette (ABC) transporter complex"/>
    <property type="evidence" value="ECO:0007669"/>
    <property type="project" value="InterPro"/>
</dbReference>
<feature type="transmembrane region" description="Helical" evidence="6">
    <location>
        <begin position="217"/>
        <end position="235"/>
    </location>
</feature>
<comment type="subcellular location">
    <subcellularLocation>
        <location evidence="1">Membrane</location>
        <topology evidence="1">Multi-pass membrane protein</topology>
    </subcellularLocation>
</comment>
<feature type="transmembrane region" description="Helical" evidence="6">
    <location>
        <begin position="12"/>
        <end position="32"/>
    </location>
</feature>
<feature type="transmembrane region" description="Helical" evidence="6">
    <location>
        <begin position="90"/>
        <end position="111"/>
    </location>
</feature>
<feature type="transmembrane region" description="Helical" evidence="6">
    <location>
        <begin position="241"/>
        <end position="261"/>
    </location>
</feature>
<feature type="transmembrane region" description="Helical" evidence="6">
    <location>
        <begin position="131"/>
        <end position="149"/>
    </location>
</feature>
<evidence type="ECO:0008006" key="8">
    <source>
        <dbReference type="Google" id="ProtNLM"/>
    </source>
</evidence>
<dbReference type="GO" id="GO:0010043">
    <property type="term" value="P:response to zinc ion"/>
    <property type="evidence" value="ECO:0007669"/>
    <property type="project" value="TreeGrafter"/>
</dbReference>
<evidence type="ECO:0000256" key="3">
    <source>
        <dbReference type="ARBA" id="ARBA00022692"/>
    </source>
</evidence>
<dbReference type="AlphaFoldDB" id="X0ZQD6"/>
<gene>
    <name evidence="7" type="ORF">S01H4_04239</name>
</gene>
<organism evidence="7">
    <name type="scientific">marine sediment metagenome</name>
    <dbReference type="NCBI Taxonomy" id="412755"/>
    <lineage>
        <taxon>unclassified sequences</taxon>
        <taxon>metagenomes</taxon>
        <taxon>ecological metagenomes</taxon>
    </lineage>
</organism>
<proteinExistence type="inferred from homology"/>
<comment type="caution">
    <text evidence="7">The sequence shown here is derived from an EMBL/GenBank/DDBJ whole genome shotgun (WGS) entry which is preliminary data.</text>
</comment>
<feature type="transmembrane region" description="Helical" evidence="6">
    <location>
        <begin position="52"/>
        <end position="78"/>
    </location>
</feature>
<evidence type="ECO:0000256" key="5">
    <source>
        <dbReference type="ARBA" id="ARBA00023136"/>
    </source>
</evidence>
<protein>
    <recommendedName>
        <fullName evidence="8">Metal ABC transporter permease</fullName>
    </recommendedName>
</protein>
<feature type="transmembrane region" description="Helical" evidence="6">
    <location>
        <begin position="170"/>
        <end position="187"/>
    </location>
</feature>
<evidence type="ECO:0000256" key="2">
    <source>
        <dbReference type="ARBA" id="ARBA00008034"/>
    </source>
</evidence>
<comment type="similarity">
    <text evidence="2">Belongs to the ABC-3 integral membrane protein family.</text>
</comment>
<sequence>MEIFQYEFMRNAVIAAVLVNIACGIVGTYVVIKKIVFISGGISHAAFGGIGLGYFLGIPPIVAAIPFSLFSAITIGLISKRSKLSEDAAIGIIWAVGMASGIIFINLTPGYAPDLFSYLFGNILTIPVSDLYIMFAMDLIIILIVALFFKEFYAISFDEEFSTVTGIPNRILYLVILCMVALSVVVLIRIVGIILVIALLTIPSSICRQFTYNMKKLIISSIVTGIILTITGLWISYLLDLASGATIILLLALVFLLSFFIKKAVTAVRRLKTR</sequence>
<keyword evidence="4 6" id="KW-1133">Transmembrane helix</keyword>
<dbReference type="PANTHER" id="PTHR30477:SF18">
    <property type="entry name" value="METAL TRANSPORT SYSTEM MEMBRANE PROTEIN CT_417-RELATED"/>
    <property type="match status" value="1"/>
</dbReference>
<evidence type="ECO:0000256" key="6">
    <source>
        <dbReference type="SAM" id="Phobius"/>
    </source>
</evidence>
<evidence type="ECO:0000256" key="1">
    <source>
        <dbReference type="ARBA" id="ARBA00004141"/>
    </source>
</evidence>
<reference evidence="7" key="1">
    <citation type="journal article" date="2014" name="Front. Microbiol.">
        <title>High frequency of phylogenetically diverse reductive dehalogenase-homologous genes in deep subseafloor sedimentary metagenomes.</title>
        <authorList>
            <person name="Kawai M."/>
            <person name="Futagami T."/>
            <person name="Toyoda A."/>
            <person name="Takaki Y."/>
            <person name="Nishi S."/>
            <person name="Hori S."/>
            <person name="Arai W."/>
            <person name="Tsubouchi T."/>
            <person name="Morono Y."/>
            <person name="Uchiyama I."/>
            <person name="Ito T."/>
            <person name="Fujiyama A."/>
            <person name="Inagaki F."/>
            <person name="Takami H."/>
        </authorList>
    </citation>
    <scope>NUCLEOTIDE SEQUENCE</scope>
    <source>
        <strain evidence="7">Expedition CK06-06</strain>
    </source>
</reference>
<dbReference type="SUPFAM" id="SSF81345">
    <property type="entry name" value="ABC transporter involved in vitamin B12 uptake, BtuC"/>
    <property type="match status" value="1"/>
</dbReference>
<dbReference type="CDD" id="cd06550">
    <property type="entry name" value="TM_ABC_iron-siderophores_like"/>
    <property type="match status" value="1"/>
</dbReference>
<feature type="transmembrane region" description="Helical" evidence="6">
    <location>
        <begin position="193"/>
        <end position="210"/>
    </location>
</feature>
<dbReference type="Pfam" id="PF00950">
    <property type="entry name" value="ABC-3"/>
    <property type="match status" value="1"/>
</dbReference>
<dbReference type="InterPro" id="IPR037294">
    <property type="entry name" value="ABC_BtuC-like"/>
</dbReference>
<dbReference type="InterPro" id="IPR001626">
    <property type="entry name" value="ABC_TroCD"/>
</dbReference>
<keyword evidence="5 6" id="KW-0472">Membrane</keyword>
<dbReference type="Gene3D" id="1.10.3470.10">
    <property type="entry name" value="ABC transporter involved in vitamin B12 uptake, BtuC"/>
    <property type="match status" value="1"/>
</dbReference>